<dbReference type="Proteomes" id="UP000567293">
    <property type="component" value="Unassembled WGS sequence"/>
</dbReference>
<evidence type="ECO:0000259" key="1">
    <source>
        <dbReference type="SMART" id="SM00849"/>
    </source>
</evidence>
<reference evidence="2" key="1">
    <citation type="submission" date="2020-06" db="EMBL/GenBank/DDBJ databases">
        <title>Legume-microbial interactions unlock mineral nutrients during tropical forest succession.</title>
        <authorList>
            <person name="Epihov D.Z."/>
        </authorList>
    </citation>
    <scope>NUCLEOTIDE SEQUENCE [LARGE SCALE GENOMIC DNA]</scope>
    <source>
        <strain evidence="2">Pan2503</strain>
    </source>
</reference>
<evidence type="ECO:0000313" key="2">
    <source>
        <dbReference type="EMBL" id="MBA0087600.1"/>
    </source>
</evidence>
<proteinExistence type="predicted"/>
<dbReference type="InterPro" id="IPR052159">
    <property type="entry name" value="Competence_DNA_uptake"/>
</dbReference>
<dbReference type="EMBL" id="JACDQQ010002083">
    <property type="protein sequence ID" value="MBA0087600.1"/>
    <property type="molecule type" value="Genomic_DNA"/>
</dbReference>
<dbReference type="PANTHER" id="PTHR30619">
    <property type="entry name" value="DNA INTERNALIZATION/COMPETENCE PROTEIN COMEC/REC2"/>
    <property type="match status" value="1"/>
</dbReference>
<dbReference type="AlphaFoldDB" id="A0A7V8SYR1"/>
<protein>
    <submittedName>
        <fullName evidence="2">MBL fold metallo-hydrolase</fullName>
    </submittedName>
</protein>
<dbReference type="PANTHER" id="PTHR30619:SF1">
    <property type="entry name" value="RECOMBINATION PROTEIN 2"/>
    <property type="match status" value="1"/>
</dbReference>
<dbReference type="InterPro" id="IPR036866">
    <property type="entry name" value="RibonucZ/Hydroxyglut_hydro"/>
</dbReference>
<dbReference type="Pfam" id="PF00753">
    <property type="entry name" value="Lactamase_B"/>
    <property type="match status" value="1"/>
</dbReference>
<sequence>MTRLERIRQITDGSRCFARACFWSSLIVTLASLPSGGWAAPKRESGKALEIYFVDVEGGQSTLFVTAQGESLLVDTGWPDSNGRDADRIMAAAKLAGIKQLDFVLLTHYHMDHAGGITELAAQIPIRTVIDHGQNREPQAAATEKVWEDYQKLLGKEKFKRIVAKPGERLPVKGIETKVVSSDGALIDKPFSEGVEDNPACKSSERYPADHTENARSLGVLFTFEGLRILDLGDLTSDMEMKLVCPQNKLGKIDIYIVSHHGTSSSNSPAFLDAIAPRVAVMDNGAAKGGAPASWDAVKNSPRLEDFWQLHYSDEGGAAHNAADPFIANLAGPDAGNYLKLTAWPDGNFEVFNSRSKQTKRYAPAH</sequence>
<feature type="domain" description="Metallo-beta-lactamase" evidence="1">
    <location>
        <begin position="59"/>
        <end position="261"/>
    </location>
</feature>
<evidence type="ECO:0000313" key="3">
    <source>
        <dbReference type="Proteomes" id="UP000567293"/>
    </source>
</evidence>
<organism evidence="2 3">
    <name type="scientific">Candidatus Acidiferrum panamense</name>
    <dbReference type="NCBI Taxonomy" id="2741543"/>
    <lineage>
        <taxon>Bacteria</taxon>
        <taxon>Pseudomonadati</taxon>
        <taxon>Acidobacteriota</taxon>
        <taxon>Terriglobia</taxon>
        <taxon>Candidatus Acidiferrales</taxon>
        <taxon>Candidatus Acidiferrum</taxon>
    </lineage>
</organism>
<name>A0A7V8SYR1_9BACT</name>
<comment type="caution">
    <text evidence="2">The sequence shown here is derived from an EMBL/GenBank/DDBJ whole genome shotgun (WGS) entry which is preliminary data.</text>
</comment>
<keyword evidence="3" id="KW-1185">Reference proteome</keyword>
<dbReference type="Gene3D" id="3.60.15.10">
    <property type="entry name" value="Ribonuclease Z/Hydroxyacylglutathione hydrolase-like"/>
    <property type="match status" value="1"/>
</dbReference>
<dbReference type="InterPro" id="IPR001279">
    <property type="entry name" value="Metallo-B-lactamas"/>
</dbReference>
<gene>
    <name evidence="2" type="ORF">HRJ53_21660</name>
</gene>
<dbReference type="SMART" id="SM00849">
    <property type="entry name" value="Lactamase_B"/>
    <property type="match status" value="1"/>
</dbReference>
<accession>A0A7V8SYR1</accession>
<dbReference type="GO" id="GO:0016787">
    <property type="term" value="F:hydrolase activity"/>
    <property type="evidence" value="ECO:0007669"/>
    <property type="project" value="UniProtKB-KW"/>
</dbReference>
<dbReference type="SUPFAM" id="SSF56281">
    <property type="entry name" value="Metallo-hydrolase/oxidoreductase"/>
    <property type="match status" value="1"/>
</dbReference>